<comment type="caution">
    <text evidence="2">The sequence shown here is derived from an EMBL/GenBank/DDBJ whole genome shotgun (WGS) entry which is preliminary data.</text>
</comment>
<evidence type="ECO:0000256" key="1">
    <source>
        <dbReference type="SAM" id="MobiDB-lite"/>
    </source>
</evidence>
<dbReference type="EMBL" id="CALOZG010000003">
    <property type="protein sequence ID" value="CAH4007704.1"/>
    <property type="molecule type" value="Genomic_DNA"/>
</dbReference>
<proteinExistence type="predicted"/>
<sequence length="80" mass="9361">MHNKYSRNLYHKCLESSIVKQRLWERGLEFLAPRPPGMLRYNSCDTLDFCIKFLMNDLSSEPDTPIQHSNVERAASSMKN</sequence>
<feature type="region of interest" description="Disordered" evidence="1">
    <location>
        <begin position="61"/>
        <end position="80"/>
    </location>
</feature>
<evidence type="ECO:0000313" key="3">
    <source>
        <dbReference type="Proteomes" id="UP001152562"/>
    </source>
</evidence>
<organism evidence="2 3">
    <name type="scientific">Pieris brassicae</name>
    <name type="common">White butterfly</name>
    <name type="synonym">Large white butterfly</name>
    <dbReference type="NCBI Taxonomy" id="7116"/>
    <lineage>
        <taxon>Eukaryota</taxon>
        <taxon>Metazoa</taxon>
        <taxon>Ecdysozoa</taxon>
        <taxon>Arthropoda</taxon>
        <taxon>Hexapoda</taxon>
        <taxon>Insecta</taxon>
        <taxon>Pterygota</taxon>
        <taxon>Neoptera</taxon>
        <taxon>Endopterygota</taxon>
        <taxon>Lepidoptera</taxon>
        <taxon>Glossata</taxon>
        <taxon>Ditrysia</taxon>
        <taxon>Papilionoidea</taxon>
        <taxon>Pieridae</taxon>
        <taxon>Pierinae</taxon>
        <taxon>Pieris</taxon>
    </lineage>
</organism>
<gene>
    <name evidence="2" type="ORF">PIBRA_LOCUS3037</name>
</gene>
<reference evidence="2" key="1">
    <citation type="submission" date="2022-05" db="EMBL/GenBank/DDBJ databases">
        <authorList>
            <person name="Okamura Y."/>
        </authorList>
    </citation>
    <scope>NUCLEOTIDE SEQUENCE</scope>
</reference>
<accession>A0A9P0T4A5</accession>
<name>A0A9P0T4A5_PIEBR</name>
<protein>
    <submittedName>
        <fullName evidence="2">Uncharacterized protein</fullName>
    </submittedName>
</protein>
<evidence type="ECO:0000313" key="2">
    <source>
        <dbReference type="EMBL" id="CAH4007704.1"/>
    </source>
</evidence>
<keyword evidence="3" id="KW-1185">Reference proteome</keyword>
<dbReference type="AlphaFoldDB" id="A0A9P0T4A5"/>
<dbReference type="Proteomes" id="UP001152562">
    <property type="component" value="Unassembled WGS sequence"/>
</dbReference>